<keyword evidence="2" id="KW-1185">Reference proteome</keyword>
<name>A0A977KAU5_9CREN</name>
<reference evidence="1" key="1">
    <citation type="submission" date="2013-11" db="EMBL/GenBank/DDBJ databases">
        <title>Comparative genomics of Ignicoccus.</title>
        <authorList>
            <person name="Podar M."/>
        </authorList>
    </citation>
    <scope>NUCLEOTIDE SEQUENCE</scope>
    <source>
        <strain evidence="1">DSM 13166</strain>
    </source>
</reference>
<dbReference type="KEGG" id="ipc:IPA_03095"/>
<dbReference type="AlphaFoldDB" id="A0A977KAU5"/>
<proteinExistence type="predicted"/>
<dbReference type="Proteomes" id="UP001063698">
    <property type="component" value="Chromosome"/>
</dbReference>
<protein>
    <submittedName>
        <fullName evidence="1">Uncharacterized protein</fullName>
    </submittedName>
</protein>
<gene>
    <name evidence="1" type="ORF">IPA_03095</name>
</gene>
<accession>A0A977KAU5</accession>
<organism evidence="1 2">
    <name type="scientific">Ignicoccus pacificus DSM 13166</name>
    <dbReference type="NCBI Taxonomy" id="940294"/>
    <lineage>
        <taxon>Archaea</taxon>
        <taxon>Thermoproteota</taxon>
        <taxon>Thermoprotei</taxon>
        <taxon>Desulfurococcales</taxon>
        <taxon>Desulfurococcaceae</taxon>
        <taxon>Ignicoccus</taxon>
    </lineage>
</organism>
<evidence type="ECO:0000313" key="1">
    <source>
        <dbReference type="EMBL" id="UXD22269.1"/>
    </source>
</evidence>
<sequence>MEMVTHCESASCVGRVFILGDVYEEVAAIGQKDNAILVFAAPKNEIGKKLAKAVMNEDIDALSKILNYELHLSECGIDFEKDPICNRFYEVNGKKVFCREDKLKNSNMVLCLSSDEMSLKDYHDLFENIETCLAEFK</sequence>
<dbReference type="EMBL" id="CP006868">
    <property type="protein sequence ID" value="UXD22269.1"/>
    <property type="molecule type" value="Genomic_DNA"/>
</dbReference>
<evidence type="ECO:0000313" key="2">
    <source>
        <dbReference type="Proteomes" id="UP001063698"/>
    </source>
</evidence>